<protein>
    <recommendedName>
        <fullName evidence="3">Heat shock protein HSP70</fullName>
    </recommendedName>
</protein>
<dbReference type="Proteomes" id="UP000383932">
    <property type="component" value="Unassembled WGS sequence"/>
</dbReference>
<keyword evidence="2" id="KW-1185">Reference proteome</keyword>
<dbReference type="PANTHER" id="PTHR14187:SF5">
    <property type="entry name" value="HEAT SHOCK 70 KDA PROTEIN 12A"/>
    <property type="match status" value="1"/>
</dbReference>
<dbReference type="PANTHER" id="PTHR14187">
    <property type="entry name" value="ALPHA KINASE/ELONGATION FACTOR 2 KINASE"/>
    <property type="match status" value="1"/>
</dbReference>
<accession>A0A5N5QP71</accession>
<gene>
    <name evidence="1" type="ORF">CTheo_3026</name>
</gene>
<reference evidence="1 2" key="1">
    <citation type="journal article" date="2019" name="Fungal Biol. Biotechnol.">
        <title>Draft genome sequence of fastidious pathogen Ceratobasidium theobromae, which causes vascular-streak dieback in Theobroma cacao.</title>
        <authorList>
            <person name="Ali S.S."/>
            <person name="Asman A."/>
            <person name="Shao J."/>
            <person name="Firmansyah A.P."/>
            <person name="Susilo A.W."/>
            <person name="Rosmana A."/>
            <person name="McMahon P."/>
            <person name="Junaid M."/>
            <person name="Guest D."/>
            <person name="Kheng T.Y."/>
            <person name="Meinhardt L.W."/>
            <person name="Bailey B.A."/>
        </authorList>
    </citation>
    <scope>NUCLEOTIDE SEQUENCE [LARGE SCALE GENOMIC DNA]</scope>
    <source>
        <strain evidence="1 2">CT2</strain>
    </source>
</reference>
<proteinExistence type="predicted"/>
<comment type="caution">
    <text evidence="1">The sequence shown here is derived from an EMBL/GenBank/DDBJ whole genome shotgun (WGS) entry which is preliminary data.</text>
</comment>
<dbReference type="OrthoDB" id="3192600at2759"/>
<evidence type="ECO:0000313" key="1">
    <source>
        <dbReference type="EMBL" id="KAB5593560.1"/>
    </source>
</evidence>
<dbReference type="EMBL" id="SSOP01000035">
    <property type="protein sequence ID" value="KAB5593560.1"/>
    <property type="molecule type" value="Genomic_DNA"/>
</dbReference>
<name>A0A5N5QP71_9AGAM</name>
<sequence length="609" mass="68339">MTSYSEVWQGPPQIVVALDIGITTSQVAYAFLETGSAINVHRVTNWPGLGARGTYGKVPTVVLYDSDQMMVSAGGEALTDEAKETTEDNDWTLISNFPLHLYPSSARNNLPKLQRVSTALPPGLSLSAIYSDFLKYLIDQTHRNFSDRIVDGSRIAGQHWKDMTIAFKLHFSWSIKEQDFIREAFLRIDPHFSGEFRFVEHGEALVCERMFYDVDSPLLKSPGANVIVCDIQDSWTDIAVYRREAQVSNLPRFVRIAGNVIKAGPTLITKNLEEHLTQVFAGSDIPPGERIDYVTAGIEDFEAFAIRSFQSVEDVCRIKVGGPRFKDAKIGVQRGVMSLSGETLKGVFDPCVSKIIEEINHHVSLFERDSNLKIQAIIAAGEFAENLYFQKMLGQTINSAQCKVVHNDDTGRFGLVGALLSAVYHENEAPALIDIELTRSVGILIGERYNEENSDHRGRKVYRGHGGFDGDDDWPLRSFGLQEELDNSQRSVRRRLIRSLKPPRRTTARNVELKCDIWAFIGSSESKDANAGWAKDEDGQVNPGFCKLCRVEAKINHWEGPLARKYAKTRPADAIELFLVIEFDDWHIRAYIEWKEGEVTRTGPPSILV</sequence>
<dbReference type="AlphaFoldDB" id="A0A5N5QP71"/>
<dbReference type="Gene3D" id="3.30.420.40">
    <property type="match status" value="1"/>
</dbReference>
<evidence type="ECO:0008006" key="3">
    <source>
        <dbReference type="Google" id="ProtNLM"/>
    </source>
</evidence>
<organism evidence="1 2">
    <name type="scientific">Ceratobasidium theobromae</name>
    <dbReference type="NCBI Taxonomy" id="1582974"/>
    <lineage>
        <taxon>Eukaryota</taxon>
        <taxon>Fungi</taxon>
        <taxon>Dikarya</taxon>
        <taxon>Basidiomycota</taxon>
        <taxon>Agaricomycotina</taxon>
        <taxon>Agaricomycetes</taxon>
        <taxon>Cantharellales</taxon>
        <taxon>Ceratobasidiaceae</taxon>
        <taxon>Ceratobasidium</taxon>
    </lineage>
</organism>
<evidence type="ECO:0000313" key="2">
    <source>
        <dbReference type="Proteomes" id="UP000383932"/>
    </source>
</evidence>
<dbReference type="CDD" id="cd10170">
    <property type="entry name" value="ASKHA_NBD_HSP70"/>
    <property type="match status" value="1"/>
</dbReference>